<evidence type="ECO:0008006" key="3">
    <source>
        <dbReference type="Google" id="ProtNLM"/>
    </source>
</evidence>
<dbReference type="PROSITE" id="PS00409">
    <property type="entry name" value="PROKAR_NTER_METHYL"/>
    <property type="match status" value="1"/>
</dbReference>
<dbReference type="NCBIfam" id="TIGR02532">
    <property type="entry name" value="IV_pilin_GFxxxE"/>
    <property type="match status" value="1"/>
</dbReference>
<gene>
    <name evidence="1" type="ORF">DESAM_20972</name>
</gene>
<dbReference type="RefSeq" id="WP_015335864.1">
    <property type="nucleotide sequence ID" value="NC_020055.1"/>
</dbReference>
<dbReference type="HOGENOM" id="CLU_1406740_0_0_7"/>
<dbReference type="PATRIC" id="fig|1121451.3.peg.1242"/>
<sequence>MSMSPHLKKDQSNQSGFSLIEVLIGLVLSGLLMSMVAMVLGQSITNSEVVRSSSGLSSRMFTLRRILHRDLQNIVIATPIVVDETGIGFSSVNNFLLDGAFTVDVAWDFSGNMIRRHEESGALQYSNSFQLMRGLSSWRIELLDAKSETWISAAQYRNRPLGMKSGIKALRMNLSFEDGQNLIIVERVPYVLN</sequence>
<dbReference type="InterPro" id="IPR012902">
    <property type="entry name" value="N_methyl_site"/>
</dbReference>
<organism evidence="1 2">
    <name type="scientific">Maridesulfovibrio hydrothermalis AM13 = DSM 14728</name>
    <dbReference type="NCBI Taxonomy" id="1121451"/>
    <lineage>
        <taxon>Bacteria</taxon>
        <taxon>Pseudomonadati</taxon>
        <taxon>Thermodesulfobacteriota</taxon>
        <taxon>Desulfovibrionia</taxon>
        <taxon>Desulfovibrionales</taxon>
        <taxon>Desulfovibrionaceae</taxon>
        <taxon>Maridesulfovibrio</taxon>
    </lineage>
</organism>
<dbReference type="STRING" id="1121451.DESAM_20972"/>
<dbReference type="AlphaFoldDB" id="L0R928"/>
<dbReference type="eggNOG" id="ENOG5030363">
    <property type="taxonomic scope" value="Bacteria"/>
</dbReference>
<reference evidence="1 2" key="1">
    <citation type="submission" date="2012-10" db="EMBL/GenBank/DDBJ databases">
        <authorList>
            <person name="Genoscope - CEA"/>
        </authorList>
    </citation>
    <scope>NUCLEOTIDE SEQUENCE [LARGE SCALE GENOMIC DNA]</scope>
    <source>
        <strain evidence="2">AM13 / DSM 14728</strain>
    </source>
</reference>
<name>L0R928_9BACT</name>
<dbReference type="Pfam" id="PF07963">
    <property type="entry name" value="N_methyl"/>
    <property type="match status" value="1"/>
</dbReference>
<dbReference type="Proteomes" id="UP000010808">
    <property type="component" value="Chromosome"/>
</dbReference>
<dbReference type="KEGG" id="dhy:DESAM_20972"/>
<accession>L0R928</accession>
<evidence type="ECO:0000313" key="1">
    <source>
        <dbReference type="EMBL" id="CCO23259.1"/>
    </source>
</evidence>
<dbReference type="EMBL" id="FO203522">
    <property type="protein sequence ID" value="CCO23259.1"/>
    <property type="molecule type" value="Genomic_DNA"/>
</dbReference>
<dbReference type="OrthoDB" id="5455899at2"/>
<evidence type="ECO:0000313" key="2">
    <source>
        <dbReference type="Proteomes" id="UP000010808"/>
    </source>
</evidence>
<protein>
    <recommendedName>
        <fullName evidence="3">Prepilin-type N-terminal cleavage/methylation domain-containing protein</fullName>
    </recommendedName>
</protein>
<keyword evidence="2" id="KW-1185">Reference proteome</keyword>
<proteinExistence type="predicted"/>